<comment type="caution">
    <text evidence="8">The sequence shown here is derived from an EMBL/GenBank/DDBJ whole genome shotgun (WGS) entry which is preliminary data.</text>
</comment>
<dbReference type="EMBL" id="LSSM01000758">
    <property type="protein sequence ID" value="OMJ27964.1"/>
    <property type="molecule type" value="Genomic_DNA"/>
</dbReference>
<dbReference type="GO" id="GO:0008235">
    <property type="term" value="F:metalloexopeptidase activity"/>
    <property type="evidence" value="ECO:0007669"/>
    <property type="project" value="InterPro"/>
</dbReference>
<dbReference type="SUPFAM" id="SSF52025">
    <property type="entry name" value="PA domain"/>
    <property type="match status" value="1"/>
</dbReference>
<dbReference type="GO" id="GO:0006508">
    <property type="term" value="P:proteolysis"/>
    <property type="evidence" value="ECO:0007669"/>
    <property type="project" value="UniProtKB-KW"/>
</dbReference>
<dbReference type="InterPro" id="IPR046450">
    <property type="entry name" value="PA_dom_sf"/>
</dbReference>
<dbReference type="PANTHER" id="PTHR12147:SF26">
    <property type="entry name" value="PEPTIDASE M28 DOMAIN-CONTAINING PROTEIN"/>
    <property type="match status" value="1"/>
</dbReference>
<dbReference type="Pfam" id="PF04389">
    <property type="entry name" value="Peptidase_M28"/>
    <property type="match status" value="1"/>
</dbReference>
<dbReference type="Gene3D" id="3.40.630.10">
    <property type="entry name" value="Zn peptidases"/>
    <property type="match status" value="1"/>
</dbReference>
<keyword evidence="9" id="KW-1185">Reference proteome</keyword>
<comment type="similarity">
    <text evidence="2">Belongs to the peptidase M28 family. M28B subfamily.</text>
</comment>
<dbReference type="AlphaFoldDB" id="A0A1R1YM53"/>
<evidence type="ECO:0000256" key="5">
    <source>
        <dbReference type="ARBA" id="ARBA00022833"/>
    </source>
</evidence>
<evidence type="ECO:0000259" key="7">
    <source>
        <dbReference type="Pfam" id="PF04389"/>
    </source>
</evidence>
<protein>
    <recommendedName>
        <fullName evidence="6">Peptide hydrolase</fullName>
        <ecNumber evidence="6">3.4.-.-</ecNumber>
    </recommendedName>
</protein>
<proteinExistence type="inferred from homology"/>
<keyword evidence="4 6" id="KW-0378">Hydrolase</keyword>
<reference evidence="9" key="1">
    <citation type="submission" date="2017-01" db="EMBL/GenBank/DDBJ databases">
        <authorList>
            <person name="Wang Y."/>
            <person name="White M."/>
            <person name="Kvist S."/>
            <person name="Moncalvo J.-M."/>
        </authorList>
    </citation>
    <scope>NUCLEOTIDE SEQUENCE [LARGE SCALE GENOMIC DNA]</scope>
    <source>
        <strain evidence="9">ID-206-W2</strain>
    </source>
</reference>
<evidence type="ECO:0000313" key="8">
    <source>
        <dbReference type="EMBL" id="OMJ27964.1"/>
    </source>
</evidence>
<dbReference type="SUPFAM" id="SSF53187">
    <property type="entry name" value="Zn-dependent exopeptidases"/>
    <property type="match status" value="1"/>
</dbReference>
<dbReference type="OrthoDB" id="10013407at2759"/>
<sequence>MPQKAPLNNDPSASQESGYIRIQSVKKLKTKHILNHLEKFYDIALKNNNSRSTTNGFNETANYVIQQLVGANACDARIQYFKVPIWSDLGSPQLTLNSKSSSISFIPNTDFGYLRYGGNSATIKNASMVYIPNGACSSLDYAEIDIANKIALIDNPSKCSLFEASFALEQMGAAAVLISTPKSATKPSYARVRIVDWKENDPLMDIPVLSITSSTFNVLLTSTHYSSTLDITTKTQIKVVDTFNIICEGRTGDRNNTIVVGSHLDSVAFGPGINDNGSGSASNLEICLLLHKRSKRKQPKNKLVFIWFGSEEDGLLGSRHFIRDLQTSKNSQSTSQGIPSLKLSEIAMNLNFDMIASPNYIPLVHNGSDAPAPAKCGSIIVQRTFEQYFTSVANKRYKITDMIGGSDFLPFINAGIPSGGILTGASEIKTEQERILFGGIANAQLDPCYHKYCDTINNINRDALNLMSKGAMYTISHFANSVDLRNELSTC</sequence>
<evidence type="ECO:0000256" key="2">
    <source>
        <dbReference type="ARBA" id="ARBA00005634"/>
    </source>
</evidence>
<dbReference type="EC" id="3.4.-.-" evidence="6"/>
<dbReference type="InterPro" id="IPR007484">
    <property type="entry name" value="Peptidase_M28"/>
</dbReference>
<gene>
    <name evidence="8" type="ORF">AYI69_g2580</name>
</gene>
<keyword evidence="3 6" id="KW-0645">Protease</keyword>
<dbReference type="Proteomes" id="UP000187429">
    <property type="component" value="Unassembled WGS sequence"/>
</dbReference>
<dbReference type="InterPro" id="IPR045175">
    <property type="entry name" value="M28_fam"/>
</dbReference>
<evidence type="ECO:0000256" key="4">
    <source>
        <dbReference type="ARBA" id="ARBA00022801"/>
    </source>
</evidence>
<accession>A0A1R1YM53</accession>
<evidence type="ECO:0000256" key="6">
    <source>
        <dbReference type="RuleBase" id="RU361240"/>
    </source>
</evidence>
<evidence type="ECO:0000256" key="1">
    <source>
        <dbReference type="ARBA" id="ARBA00001947"/>
    </source>
</evidence>
<keyword evidence="5 6" id="KW-0862">Zinc</keyword>
<keyword evidence="8" id="KW-0031">Aminopeptidase</keyword>
<name>A0A1R1YM53_9FUNG</name>
<dbReference type="GO" id="GO:0004177">
    <property type="term" value="F:aminopeptidase activity"/>
    <property type="evidence" value="ECO:0007669"/>
    <property type="project" value="UniProtKB-KW"/>
</dbReference>
<evidence type="ECO:0000313" key="9">
    <source>
        <dbReference type="Proteomes" id="UP000187429"/>
    </source>
</evidence>
<organism evidence="8 9">
    <name type="scientific">Smittium culicis</name>
    <dbReference type="NCBI Taxonomy" id="133412"/>
    <lineage>
        <taxon>Eukaryota</taxon>
        <taxon>Fungi</taxon>
        <taxon>Fungi incertae sedis</taxon>
        <taxon>Zoopagomycota</taxon>
        <taxon>Kickxellomycotina</taxon>
        <taxon>Harpellomycetes</taxon>
        <taxon>Harpellales</taxon>
        <taxon>Legeriomycetaceae</taxon>
        <taxon>Smittium</taxon>
    </lineage>
</organism>
<dbReference type="PANTHER" id="PTHR12147">
    <property type="entry name" value="METALLOPEPTIDASE M28 FAMILY MEMBER"/>
    <property type="match status" value="1"/>
</dbReference>
<dbReference type="GO" id="GO:0046872">
    <property type="term" value="F:metal ion binding"/>
    <property type="evidence" value="ECO:0007669"/>
    <property type="project" value="UniProtKB-KW"/>
</dbReference>
<comment type="cofactor">
    <cofactor evidence="1">
        <name>Zn(2+)</name>
        <dbReference type="ChEBI" id="CHEBI:29105"/>
    </cofactor>
</comment>
<feature type="domain" description="Peptidase M28" evidence="7">
    <location>
        <begin position="244"/>
        <end position="473"/>
    </location>
</feature>
<keyword evidence="6" id="KW-0479">Metal-binding</keyword>
<evidence type="ECO:0000256" key="3">
    <source>
        <dbReference type="ARBA" id="ARBA00022670"/>
    </source>
</evidence>